<evidence type="ECO:0000256" key="5">
    <source>
        <dbReference type="ARBA" id="ARBA00022741"/>
    </source>
</evidence>
<evidence type="ECO:0000256" key="7">
    <source>
        <dbReference type="ARBA" id="ARBA00022884"/>
    </source>
</evidence>
<keyword evidence="5 9" id="KW-0547">Nucleotide-binding</keyword>
<dbReference type="PANTHER" id="PTHR10925">
    <property type="entry name" value="N-ACETYLTRANSFERASE 10"/>
    <property type="match status" value="1"/>
</dbReference>
<evidence type="ECO:0000256" key="8">
    <source>
        <dbReference type="ARBA" id="ARBA00023315"/>
    </source>
</evidence>
<dbReference type="RefSeq" id="WP_017807163.1">
    <property type="nucleotide sequence ID" value="NZ_PQVK01000052.1"/>
</dbReference>
<dbReference type="GO" id="GO:0051392">
    <property type="term" value="F:tRNA cytidine N4-acetyltransferase activity"/>
    <property type="evidence" value="ECO:0007669"/>
    <property type="project" value="UniProtKB-UniRule"/>
</dbReference>
<dbReference type="InterPro" id="IPR038321">
    <property type="entry name" value="TmcA_C_sf"/>
</dbReference>
<evidence type="ECO:0000256" key="4">
    <source>
        <dbReference type="ARBA" id="ARBA00022694"/>
    </source>
</evidence>
<comment type="similarity">
    <text evidence="9">Belongs to the TmcA family.</text>
</comment>
<dbReference type="HAMAP" id="MF_01886">
    <property type="entry name" value="tRNA_acetyltr_TmcA"/>
    <property type="match status" value="1"/>
</dbReference>
<evidence type="ECO:0000256" key="6">
    <source>
        <dbReference type="ARBA" id="ARBA00022840"/>
    </source>
</evidence>
<dbReference type="Gene3D" id="3.40.50.300">
    <property type="entry name" value="P-loop containing nucleotide triphosphate hydrolases"/>
    <property type="match status" value="1"/>
</dbReference>
<evidence type="ECO:0000256" key="1">
    <source>
        <dbReference type="ARBA" id="ARBA00022490"/>
    </source>
</evidence>
<evidence type="ECO:0000256" key="2">
    <source>
        <dbReference type="ARBA" id="ARBA00022555"/>
    </source>
</evidence>
<dbReference type="AlphaFoldDB" id="A0A377IAI5"/>
<feature type="domain" description="tRNA(Met) cytidine acetyltransferase TmcA tRNA-binding" evidence="13">
    <location>
        <begin position="539"/>
        <end position="645"/>
    </location>
</feature>
<feature type="binding site" evidence="9">
    <location>
        <position position="173"/>
    </location>
    <ligand>
        <name>ATP</name>
        <dbReference type="ChEBI" id="CHEBI:30616"/>
    </ligand>
</feature>
<dbReference type="GO" id="GO:1990883">
    <property type="term" value="F:18S rRNA cytidine N-acetyltransferase activity"/>
    <property type="evidence" value="ECO:0007669"/>
    <property type="project" value="TreeGrafter"/>
</dbReference>
<keyword evidence="7 9" id="KW-0694">RNA-binding</keyword>
<keyword evidence="4 9" id="KW-0819">tRNA processing</keyword>
<evidence type="ECO:0000259" key="11">
    <source>
        <dbReference type="Pfam" id="PF08351"/>
    </source>
</evidence>
<keyword evidence="3 9" id="KW-0808">Transferase</keyword>
<keyword evidence="1 9" id="KW-0963">Cytoplasm</keyword>
<dbReference type="Pfam" id="PF13718">
    <property type="entry name" value="GNAT_acetyltr_2"/>
    <property type="match status" value="2"/>
</dbReference>
<dbReference type="GO" id="GO:0002101">
    <property type="term" value="P:tRNA wobble cytosine modification"/>
    <property type="evidence" value="ECO:0007669"/>
    <property type="project" value="UniProtKB-UniRule"/>
</dbReference>
<dbReference type="EMBL" id="UGHK01000002">
    <property type="protein sequence ID" value="STO71759.1"/>
    <property type="molecule type" value="Genomic_DNA"/>
</dbReference>
<dbReference type="InterPro" id="IPR000182">
    <property type="entry name" value="GNAT_dom"/>
</dbReference>
<protein>
    <recommendedName>
        <fullName evidence="9">tRNA(Met) cytidine acetyltransferase TmcA</fullName>
        <ecNumber evidence="9">2.3.1.193</ecNumber>
    </recommendedName>
</protein>
<organism evidence="14 15">
    <name type="scientific">Avibacterium paragallinarum</name>
    <name type="common">Haemophilus gallinarum</name>
    <dbReference type="NCBI Taxonomy" id="728"/>
    <lineage>
        <taxon>Bacteria</taxon>
        <taxon>Pseudomonadati</taxon>
        <taxon>Pseudomonadota</taxon>
        <taxon>Gammaproteobacteria</taxon>
        <taxon>Pasteurellales</taxon>
        <taxon>Pasteurellaceae</taxon>
        <taxon>Avibacterium</taxon>
    </lineage>
</organism>
<dbReference type="GO" id="GO:0005737">
    <property type="term" value="C:cytoplasm"/>
    <property type="evidence" value="ECO:0007669"/>
    <property type="project" value="UniProtKB-SubCell"/>
</dbReference>
<feature type="domain" description="TcmA/NAT10 helicase" evidence="10">
    <location>
        <begin position="189"/>
        <end position="336"/>
    </location>
</feature>
<dbReference type="Pfam" id="PF08351">
    <property type="entry name" value="TmcA_N"/>
    <property type="match status" value="1"/>
</dbReference>
<evidence type="ECO:0000256" key="3">
    <source>
        <dbReference type="ARBA" id="ARBA00022679"/>
    </source>
</evidence>
<keyword evidence="8 9" id="KW-0012">Acyltransferase</keyword>
<dbReference type="Pfam" id="PF05127">
    <property type="entry name" value="NAT10_TcmA_helicase"/>
    <property type="match status" value="1"/>
</dbReference>
<dbReference type="InterPro" id="IPR033442">
    <property type="entry name" value="TmcA_tRNA_bind"/>
</dbReference>
<accession>A0A377IAI5</accession>
<dbReference type="SUPFAM" id="SSF55729">
    <property type="entry name" value="Acyl-CoA N-acyltransferases (Nat)"/>
    <property type="match status" value="1"/>
</dbReference>
<dbReference type="InterPro" id="IPR027417">
    <property type="entry name" value="P-loop_NTPase"/>
</dbReference>
<comment type="catalytic activity">
    <reaction evidence="9">
        <text>cytidine(34) in elongator tRNA(Met) + acetyl-CoA + ATP + H2O = N(4)-acetylcytidine(34) in elongator tRNA(Met) + ADP + phosphate + CoA + H(+)</text>
        <dbReference type="Rhea" id="RHEA:43788"/>
        <dbReference type="Rhea" id="RHEA-COMP:10693"/>
        <dbReference type="Rhea" id="RHEA-COMP:10694"/>
        <dbReference type="ChEBI" id="CHEBI:15377"/>
        <dbReference type="ChEBI" id="CHEBI:15378"/>
        <dbReference type="ChEBI" id="CHEBI:30616"/>
        <dbReference type="ChEBI" id="CHEBI:43474"/>
        <dbReference type="ChEBI" id="CHEBI:57287"/>
        <dbReference type="ChEBI" id="CHEBI:57288"/>
        <dbReference type="ChEBI" id="CHEBI:74900"/>
        <dbReference type="ChEBI" id="CHEBI:82748"/>
        <dbReference type="ChEBI" id="CHEBI:456216"/>
        <dbReference type="EC" id="2.3.1.193"/>
    </reaction>
</comment>
<dbReference type="InterPro" id="IPR016181">
    <property type="entry name" value="Acyl_CoA_acyltransferase"/>
</dbReference>
<dbReference type="GO" id="GO:0016787">
    <property type="term" value="F:hydrolase activity"/>
    <property type="evidence" value="ECO:0007669"/>
    <property type="project" value="UniProtKB-KW"/>
</dbReference>
<feature type="domain" description="N-acetyltransferase" evidence="12">
    <location>
        <begin position="488"/>
        <end position="535"/>
    </location>
</feature>
<comment type="subcellular location">
    <subcellularLocation>
        <location evidence="9">Cytoplasm</location>
    </subcellularLocation>
</comment>
<name>A0A377IAI5_AVIPA</name>
<feature type="domain" description="N-acetyltransferase" evidence="12">
    <location>
        <begin position="373"/>
        <end position="484"/>
    </location>
</feature>
<evidence type="ECO:0000313" key="15">
    <source>
        <dbReference type="Proteomes" id="UP000254465"/>
    </source>
</evidence>
<comment type="caution">
    <text evidence="9">Lacks conserved residue(s) required for the propagation of feature annotation.</text>
</comment>
<dbReference type="GO" id="GO:0051391">
    <property type="term" value="P:tRNA acetylation"/>
    <property type="evidence" value="ECO:0007669"/>
    <property type="project" value="UniProtKB-UniRule"/>
</dbReference>
<keyword evidence="6 9" id="KW-0067">ATP-binding</keyword>
<feature type="binding site" evidence="9">
    <location>
        <position position="318"/>
    </location>
    <ligand>
        <name>ATP</name>
        <dbReference type="ChEBI" id="CHEBI:30616"/>
    </ligand>
</feature>
<evidence type="ECO:0000259" key="12">
    <source>
        <dbReference type="Pfam" id="PF13718"/>
    </source>
</evidence>
<dbReference type="Proteomes" id="UP000254465">
    <property type="component" value="Unassembled WGS sequence"/>
</dbReference>
<feature type="domain" description="TmcA/NAT10 N-terminal" evidence="11">
    <location>
        <begin position="4"/>
        <end position="144"/>
    </location>
</feature>
<dbReference type="Gene3D" id="3.40.50.11040">
    <property type="match status" value="1"/>
</dbReference>
<evidence type="ECO:0000256" key="9">
    <source>
        <dbReference type="HAMAP-Rule" id="MF_01886"/>
    </source>
</evidence>
<dbReference type="Pfam" id="PF17176">
    <property type="entry name" value="tRNA_bind_3"/>
    <property type="match status" value="1"/>
</dbReference>
<reference evidence="14 15" key="1">
    <citation type="submission" date="2018-06" db="EMBL/GenBank/DDBJ databases">
        <authorList>
            <consortium name="Pathogen Informatics"/>
            <person name="Doyle S."/>
        </authorList>
    </citation>
    <scope>NUCLEOTIDE SEQUENCE [LARGE SCALE GENOMIC DNA]</scope>
    <source>
        <strain evidence="14 15">NCTC11296</strain>
    </source>
</reference>
<dbReference type="Gene3D" id="1.20.120.890">
    <property type="entry name" value="tRNA(Met) cytidine acetyltransferase, tail domain"/>
    <property type="match status" value="1"/>
</dbReference>
<dbReference type="InterPro" id="IPR007807">
    <property type="entry name" value="TcmA/NAT10_helicase"/>
</dbReference>
<dbReference type="EC" id="2.3.1.193" evidence="9"/>
<dbReference type="GO" id="GO:0000049">
    <property type="term" value="F:tRNA binding"/>
    <property type="evidence" value="ECO:0007669"/>
    <property type="project" value="UniProtKB-UniRule"/>
</dbReference>
<dbReference type="GO" id="GO:1904812">
    <property type="term" value="P:rRNA acetylation involved in maturation of SSU-rRNA"/>
    <property type="evidence" value="ECO:0007669"/>
    <property type="project" value="TreeGrafter"/>
</dbReference>
<evidence type="ECO:0000313" key="14">
    <source>
        <dbReference type="EMBL" id="STO71759.1"/>
    </source>
</evidence>
<dbReference type="InterPro" id="IPR013562">
    <property type="entry name" value="TmcA/NAT10_N"/>
</dbReference>
<comment type="function">
    <text evidence="9">Catalyzes the formation of N(4)-acetylcytidine (ac(4)C) at the wobble position of tRNA(Met), by using acetyl-CoA as an acetyl donor and ATP (or GTP).</text>
</comment>
<keyword evidence="14" id="KW-0378">Hydrolase</keyword>
<dbReference type="GO" id="GO:0005524">
    <property type="term" value="F:ATP binding"/>
    <property type="evidence" value="ECO:0007669"/>
    <property type="project" value="UniProtKB-UniRule"/>
</dbReference>
<dbReference type="SUPFAM" id="SSF52540">
    <property type="entry name" value="P-loop containing nucleoside triphosphate hydrolases"/>
    <property type="match status" value="1"/>
</dbReference>
<gene>
    <name evidence="9 14" type="primary">tmcA</name>
    <name evidence="14" type="ORF">NCTC11296_01672</name>
</gene>
<dbReference type="Gene3D" id="3.40.630.30">
    <property type="match status" value="1"/>
</dbReference>
<feature type="binding site" evidence="9">
    <location>
        <position position="501"/>
    </location>
    <ligand>
        <name>acetyl-CoA</name>
        <dbReference type="ChEBI" id="CHEBI:57288"/>
    </ligand>
</feature>
<dbReference type="InterPro" id="IPR032672">
    <property type="entry name" value="TmcA/NAT10/Kre33"/>
</dbReference>
<evidence type="ECO:0000259" key="10">
    <source>
        <dbReference type="Pfam" id="PF05127"/>
    </source>
</evidence>
<keyword evidence="2 9" id="KW-0820">tRNA-binding</keyword>
<dbReference type="InterPro" id="IPR024914">
    <property type="entry name" value="tRNA_acetyltr_TmcA"/>
</dbReference>
<sequence length="646" mass="72864">MQPRQLVILSGDNDWLHAQLSPLLFSLSAQSAVLFFDENIAPLFSLPAITPIPFFKAKNQLGSEQQWIFYDARHSFNLDTLAIAAGTLQAGGFLFLLFNHWQRLAHQIDLDSQRWSGVPEGIATPNFVQFFQQIVQKYGFPIYQQENAAQFVPPNPLINSKPQTVSHLATIDQQRILEQILTAPKAINVITAKRGRGKSALAGLLAARLPNVLITASNKSAVQILQDFSAKPLDFIAPDELAEKLQQNPELFRSRWLIIDEAAMLPLPLLRQLCQGFLHVLCTTTVQSYEGTGRGFWLKFMQKNDRTLQHFTLTEPLRWRADDLIEPFIEDLLLLNAEEHLSQPNFYLQATIDLQWQTQQTLFHQGNYQDFYGLLTLAHYKTSPVDLRRLLDGTKQRFLLAKSDHHLIGGAWLLEEGGMADASLIESIMQGVCRPKGNLVAQMLCQYGLQEAACRLKSLRISRIAIQSKWQNQGIGQGLIATLDHNLAVDFLSVSFGYAEELAYFWQKCGFELVYVGEHKEASSGCYTAIGVKGLSHAGKAFCAKLKAQFQRDIGLAFHPMAEKLASPPLDWTLNLQDRNALHYFAYYQRSLVATIPAIRRLLATVELDKMPLLSHYCQLKSPPTTGKKQWLQACRAEVKQLLQKP</sequence>
<proteinExistence type="inferred from homology"/>
<evidence type="ECO:0000259" key="13">
    <source>
        <dbReference type="Pfam" id="PF17176"/>
    </source>
</evidence>
<dbReference type="PANTHER" id="PTHR10925:SF5">
    <property type="entry name" value="RNA CYTIDINE ACETYLTRANSFERASE"/>
    <property type="match status" value="1"/>
</dbReference>